<feature type="transmembrane region" description="Helical" evidence="8">
    <location>
        <begin position="179"/>
        <end position="200"/>
    </location>
</feature>
<evidence type="ECO:0000256" key="1">
    <source>
        <dbReference type="ARBA" id="ARBA00004651"/>
    </source>
</evidence>
<feature type="transmembrane region" description="Helical" evidence="8">
    <location>
        <begin position="31"/>
        <end position="51"/>
    </location>
</feature>
<reference evidence="9 10" key="1">
    <citation type="submission" date="2017-02" db="EMBL/GenBank/DDBJ databases">
        <authorList>
            <person name="Peterson S.W."/>
        </authorList>
    </citation>
    <scope>NUCLEOTIDE SEQUENCE [LARGE SCALE GENOMIC DNA]</scope>
    <source>
        <strain evidence="9 10">USBA 369</strain>
    </source>
</reference>
<dbReference type="CDD" id="cd06579">
    <property type="entry name" value="TM_PBP1_transp_AraH_like"/>
    <property type="match status" value="1"/>
</dbReference>
<name>A0A1T4QXB8_9HYPH</name>
<comment type="subcellular location">
    <subcellularLocation>
        <location evidence="1">Cell membrane</location>
        <topology evidence="1">Multi-pass membrane protein</topology>
    </subcellularLocation>
</comment>
<feature type="transmembrane region" description="Helical" evidence="8">
    <location>
        <begin position="141"/>
        <end position="159"/>
    </location>
</feature>
<dbReference type="PANTHER" id="PTHR32196">
    <property type="entry name" value="ABC TRANSPORTER PERMEASE PROTEIN YPHD-RELATED-RELATED"/>
    <property type="match status" value="1"/>
</dbReference>
<dbReference type="STRING" id="1365950.SAMN05428963_105325"/>
<protein>
    <submittedName>
        <fullName evidence="9">Monosaccharide ABC transporter membrane protein, CUT2 family</fullName>
    </submittedName>
</protein>
<dbReference type="Pfam" id="PF02653">
    <property type="entry name" value="BPD_transp_2"/>
    <property type="match status" value="1"/>
</dbReference>
<dbReference type="GO" id="GO:0005886">
    <property type="term" value="C:plasma membrane"/>
    <property type="evidence" value="ECO:0007669"/>
    <property type="project" value="UniProtKB-SubCell"/>
</dbReference>
<dbReference type="Proteomes" id="UP000190135">
    <property type="component" value="Unassembled WGS sequence"/>
</dbReference>
<evidence type="ECO:0000313" key="10">
    <source>
        <dbReference type="Proteomes" id="UP000190135"/>
    </source>
</evidence>
<dbReference type="AlphaFoldDB" id="A0A1T4QXB8"/>
<keyword evidence="10" id="KW-1185">Reference proteome</keyword>
<evidence type="ECO:0000256" key="6">
    <source>
        <dbReference type="ARBA" id="ARBA00022989"/>
    </source>
</evidence>
<feature type="transmembrane region" description="Helical" evidence="8">
    <location>
        <begin position="285"/>
        <end position="304"/>
    </location>
</feature>
<dbReference type="GO" id="GO:0022857">
    <property type="term" value="F:transmembrane transporter activity"/>
    <property type="evidence" value="ECO:0007669"/>
    <property type="project" value="InterPro"/>
</dbReference>
<keyword evidence="3" id="KW-1003">Cell membrane</keyword>
<keyword evidence="7 8" id="KW-0472">Membrane</keyword>
<proteinExistence type="predicted"/>
<sequence>MNASASGAASTPSAGQGAASAKQGRFSIVGLLLEHSTFVVFILMLIVAMMLSDRFYSVTNLTNILRQSVPLGVVSLGLLFVILTGGIDLSVGSLMALVSVTVALVMPGYGLWGAILAGLVAGTLCGVISGTLVAYFRIAPFIATLAIMTVARGVALVASKGQPAFIDNVAFNDFGVNSLAGLPLTLYVLIACFAIALFIYKKTVFGRLVISIGSNEIATRFAGIRVERYKFAVYAISGFACAVAGIVASTRTGVGSPILAIGFELDAIAAVVVGGASLSGGRGKVFNTIIGALILSVISNIMNLMNIPGYHQQIVKGVIIILAVMLESLKLRYASRS</sequence>
<dbReference type="OrthoDB" id="7828036at2"/>
<dbReference type="PANTHER" id="PTHR32196:SF21">
    <property type="entry name" value="ABC TRANSPORTER PERMEASE PROTEIN YPHD-RELATED"/>
    <property type="match status" value="1"/>
</dbReference>
<feature type="transmembrane region" description="Helical" evidence="8">
    <location>
        <begin position="72"/>
        <end position="105"/>
    </location>
</feature>
<evidence type="ECO:0000313" key="9">
    <source>
        <dbReference type="EMBL" id="SKA08400.1"/>
    </source>
</evidence>
<keyword evidence="6 8" id="KW-1133">Transmembrane helix</keyword>
<feature type="transmembrane region" description="Helical" evidence="8">
    <location>
        <begin position="111"/>
        <end position="134"/>
    </location>
</feature>
<keyword evidence="4" id="KW-0997">Cell inner membrane</keyword>
<keyword evidence="5 8" id="KW-0812">Transmembrane</keyword>
<accession>A0A1T4QXB8</accession>
<evidence type="ECO:0000256" key="3">
    <source>
        <dbReference type="ARBA" id="ARBA00022475"/>
    </source>
</evidence>
<evidence type="ECO:0000256" key="7">
    <source>
        <dbReference type="ARBA" id="ARBA00023136"/>
    </source>
</evidence>
<dbReference type="RefSeq" id="WP_078708195.1">
    <property type="nucleotide sequence ID" value="NZ_FUXL01000005.1"/>
</dbReference>
<evidence type="ECO:0000256" key="2">
    <source>
        <dbReference type="ARBA" id="ARBA00022448"/>
    </source>
</evidence>
<evidence type="ECO:0000256" key="8">
    <source>
        <dbReference type="SAM" id="Phobius"/>
    </source>
</evidence>
<gene>
    <name evidence="9" type="ORF">SAMN05428963_105325</name>
</gene>
<evidence type="ECO:0000256" key="5">
    <source>
        <dbReference type="ARBA" id="ARBA00022692"/>
    </source>
</evidence>
<keyword evidence="2" id="KW-0813">Transport</keyword>
<organism evidence="9 10">
    <name type="scientific">Consotaella salsifontis</name>
    <dbReference type="NCBI Taxonomy" id="1365950"/>
    <lineage>
        <taxon>Bacteria</taxon>
        <taxon>Pseudomonadati</taxon>
        <taxon>Pseudomonadota</taxon>
        <taxon>Alphaproteobacteria</taxon>
        <taxon>Hyphomicrobiales</taxon>
        <taxon>Aurantimonadaceae</taxon>
        <taxon>Consotaella</taxon>
    </lineage>
</organism>
<dbReference type="EMBL" id="FUXL01000005">
    <property type="protein sequence ID" value="SKA08400.1"/>
    <property type="molecule type" value="Genomic_DNA"/>
</dbReference>
<feature type="transmembrane region" description="Helical" evidence="8">
    <location>
        <begin position="231"/>
        <end position="248"/>
    </location>
</feature>
<feature type="transmembrane region" description="Helical" evidence="8">
    <location>
        <begin position="310"/>
        <end position="329"/>
    </location>
</feature>
<feature type="transmembrane region" description="Helical" evidence="8">
    <location>
        <begin position="254"/>
        <end position="273"/>
    </location>
</feature>
<evidence type="ECO:0000256" key="4">
    <source>
        <dbReference type="ARBA" id="ARBA00022519"/>
    </source>
</evidence>
<dbReference type="InterPro" id="IPR001851">
    <property type="entry name" value="ABC_transp_permease"/>
</dbReference>